<keyword evidence="4" id="KW-1185">Reference proteome</keyword>
<protein>
    <submittedName>
        <fullName evidence="3">Uncharacterized protein</fullName>
    </submittedName>
</protein>
<keyword evidence="2" id="KW-1133">Transmembrane helix</keyword>
<feature type="region of interest" description="Disordered" evidence="1">
    <location>
        <begin position="27"/>
        <end position="56"/>
    </location>
</feature>
<dbReference type="OrthoDB" id="4158356at2"/>
<name>A0A1G9ZC18_9ACTN</name>
<dbReference type="Proteomes" id="UP000199063">
    <property type="component" value="Unassembled WGS sequence"/>
</dbReference>
<evidence type="ECO:0000256" key="2">
    <source>
        <dbReference type="SAM" id="Phobius"/>
    </source>
</evidence>
<organism evidence="3 4">
    <name type="scientific">Streptomyces wuyuanensis</name>
    <dbReference type="NCBI Taxonomy" id="1196353"/>
    <lineage>
        <taxon>Bacteria</taxon>
        <taxon>Bacillati</taxon>
        <taxon>Actinomycetota</taxon>
        <taxon>Actinomycetes</taxon>
        <taxon>Kitasatosporales</taxon>
        <taxon>Streptomycetaceae</taxon>
        <taxon>Streptomyces</taxon>
    </lineage>
</organism>
<feature type="compositionally biased region" description="Polar residues" evidence="1">
    <location>
        <begin position="130"/>
        <end position="149"/>
    </location>
</feature>
<feature type="transmembrane region" description="Helical" evidence="2">
    <location>
        <begin position="89"/>
        <end position="109"/>
    </location>
</feature>
<gene>
    <name evidence="3" type="ORF">SAMN05444921_12142</name>
</gene>
<reference evidence="4" key="1">
    <citation type="submission" date="2016-10" db="EMBL/GenBank/DDBJ databases">
        <authorList>
            <person name="Varghese N."/>
            <person name="Submissions S."/>
        </authorList>
    </citation>
    <scope>NUCLEOTIDE SEQUENCE [LARGE SCALE GENOMIC DNA]</scope>
    <source>
        <strain evidence="4">CGMCC 4.7042</strain>
    </source>
</reference>
<keyword evidence="2" id="KW-0472">Membrane</keyword>
<dbReference type="GeneID" id="40832625"/>
<evidence type="ECO:0000313" key="3">
    <source>
        <dbReference type="EMBL" id="SDN18156.1"/>
    </source>
</evidence>
<keyword evidence="2" id="KW-0812">Transmembrane</keyword>
<feature type="region of interest" description="Disordered" evidence="1">
    <location>
        <begin position="120"/>
        <end position="149"/>
    </location>
</feature>
<accession>A0A1G9ZC18</accession>
<dbReference type="AlphaFoldDB" id="A0A1G9ZC18"/>
<feature type="transmembrane region" description="Helical" evidence="2">
    <location>
        <begin position="60"/>
        <end position="83"/>
    </location>
</feature>
<evidence type="ECO:0000313" key="4">
    <source>
        <dbReference type="Proteomes" id="UP000199063"/>
    </source>
</evidence>
<evidence type="ECO:0000256" key="1">
    <source>
        <dbReference type="SAM" id="MobiDB-lite"/>
    </source>
</evidence>
<dbReference type="STRING" id="1196353.SAMN05444921_12142"/>
<dbReference type="RefSeq" id="WP_093659305.1">
    <property type="nucleotide sequence ID" value="NZ_FNHI01000021.1"/>
</dbReference>
<proteinExistence type="predicted"/>
<dbReference type="EMBL" id="FNHI01000021">
    <property type="protein sequence ID" value="SDN18156.1"/>
    <property type="molecule type" value="Genomic_DNA"/>
</dbReference>
<sequence length="149" mass="15601">MTTTPAHRQQADHLIAAVNDALAAPTSYRDDTPLPRYGTAPPVPQPGRPPMSQKATDASALMLTGSVLTLATGGAASAVLWASGHADPTVIGLIAAAPLAIAAPIWALARLVKVSPKTTTEHHHHYTGPVRQQTVNSHSRWLGKTTNNL</sequence>